<feature type="transmembrane region" description="Helical" evidence="8">
    <location>
        <begin position="417"/>
        <end position="440"/>
    </location>
</feature>
<name>A0A9Y2JPM5_9PSEU</name>
<evidence type="ECO:0000256" key="1">
    <source>
        <dbReference type="ARBA" id="ARBA00004651"/>
    </source>
</evidence>
<protein>
    <recommendedName>
        <fullName evidence="8">L-lactate permease</fullName>
    </recommendedName>
</protein>
<organism evidence="9 10">
    <name type="scientific">Amycolatopsis mongoliensis</name>
    <dbReference type="NCBI Taxonomy" id="715475"/>
    <lineage>
        <taxon>Bacteria</taxon>
        <taxon>Bacillati</taxon>
        <taxon>Actinomycetota</taxon>
        <taxon>Actinomycetes</taxon>
        <taxon>Pseudonocardiales</taxon>
        <taxon>Pseudonocardiaceae</taxon>
        <taxon>Amycolatopsis</taxon>
    </lineage>
</organism>
<evidence type="ECO:0000313" key="10">
    <source>
        <dbReference type="Proteomes" id="UP001239397"/>
    </source>
</evidence>
<evidence type="ECO:0000256" key="6">
    <source>
        <dbReference type="ARBA" id="ARBA00022989"/>
    </source>
</evidence>
<feature type="transmembrane region" description="Helical" evidence="8">
    <location>
        <begin position="114"/>
        <end position="133"/>
    </location>
</feature>
<dbReference type="KEGG" id="amog:QRX60_00145"/>
<evidence type="ECO:0000256" key="2">
    <source>
        <dbReference type="ARBA" id="ARBA00010100"/>
    </source>
</evidence>
<dbReference type="GO" id="GO:0005886">
    <property type="term" value="C:plasma membrane"/>
    <property type="evidence" value="ECO:0007669"/>
    <property type="project" value="UniProtKB-SubCell"/>
</dbReference>
<keyword evidence="7 8" id="KW-0472">Membrane</keyword>
<keyword evidence="6 8" id="KW-1133">Transmembrane helix</keyword>
<evidence type="ECO:0000313" key="9">
    <source>
        <dbReference type="EMBL" id="WIY02323.1"/>
    </source>
</evidence>
<keyword evidence="10" id="KW-1185">Reference proteome</keyword>
<comment type="similarity">
    <text evidence="2 8">Belongs to the lactate permease family.</text>
</comment>
<evidence type="ECO:0000256" key="7">
    <source>
        <dbReference type="ARBA" id="ARBA00023136"/>
    </source>
</evidence>
<keyword evidence="4 8" id="KW-1003">Cell membrane</keyword>
<dbReference type="GO" id="GO:0015295">
    <property type="term" value="F:solute:proton symporter activity"/>
    <property type="evidence" value="ECO:0007669"/>
    <property type="project" value="TreeGrafter"/>
</dbReference>
<dbReference type="RefSeq" id="WP_285998750.1">
    <property type="nucleotide sequence ID" value="NZ_CP127295.1"/>
</dbReference>
<feature type="transmembrane region" description="Helical" evidence="8">
    <location>
        <begin position="393"/>
        <end position="411"/>
    </location>
</feature>
<comment type="function">
    <text evidence="8">Uptake of L-lactate across the membrane. Can also transport D-lactate and glycolate.</text>
</comment>
<keyword evidence="3 8" id="KW-0813">Transport</keyword>
<proteinExistence type="inferred from homology"/>
<sequence length="538" mass="55378">MFVQDLTPLGSLGLSALVAVLPLATVLVLLGAVRMRAHHAALIGLLVALVVGIAAYGMPVVQAVSGALQGAAFGLWPIMWIVVNALWIYRLTVRTGHFDVLRRSFGRISDDPRIQALIIAFCFGALMEALAGFGAPVAISAVMLVAVGFHPVKAAVVALVANTAPVAFGAMGTPVVTLAQVTGLPLQQVSSIVGRQTPLLALVVPLLLVIIVDGKRGLKDTWLPALVCGVAFGLVQFLASNFVSPQLADIGAALAGAAALVALPQTRRPVPEAVRIGMGGTTTTTEEAPPEDSRNDVLKAYLPYALIIVIFSLAVLPPIKKLLDKATWKFHWPGLNVVGPNGKPVSGNTFSLPFLNTGGTLVLLAGILTAAILAVSASGTVQEWLATVKELRFAILTVTGVLALAYVMNLSGQTSTIGTFIAAAGAGLAFLSPVLGWFGVAVSGSDTSANALFGALQVTAANKTGLAADLLAAANSSGGVLGKMVSPQNLTIACVAANLPGEEGKLLRKVLPWSLGLLLVMCLIVFGQSTAALSWMLP</sequence>
<dbReference type="GO" id="GO:0015129">
    <property type="term" value="F:lactate transmembrane transporter activity"/>
    <property type="evidence" value="ECO:0007669"/>
    <property type="project" value="UniProtKB-UniRule"/>
</dbReference>
<feature type="transmembrane region" description="Helical" evidence="8">
    <location>
        <begin position="12"/>
        <end position="33"/>
    </location>
</feature>
<feature type="transmembrane region" description="Helical" evidence="8">
    <location>
        <begin position="192"/>
        <end position="212"/>
    </location>
</feature>
<evidence type="ECO:0000256" key="4">
    <source>
        <dbReference type="ARBA" id="ARBA00022475"/>
    </source>
</evidence>
<dbReference type="NCBIfam" id="TIGR00795">
    <property type="entry name" value="lctP"/>
    <property type="match status" value="1"/>
</dbReference>
<dbReference type="PANTHER" id="PTHR30003:SF0">
    <property type="entry name" value="GLYCOLATE PERMEASE GLCA-RELATED"/>
    <property type="match status" value="1"/>
</dbReference>
<evidence type="ECO:0000256" key="5">
    <source>
        <dbReference type="ARBA" id="ARBA00022692"/>
    </source>
</evidence>
<feature type="transmembrane region" description="Helical" evidence="8">
    <location>
        <begin position="221"/>
        <end position="239"/>
    </location>
</feature>
<dbReference type="EMBL" id="CP127295">
    <property type="protein sequence ID" value="WIY02323.1"/>
    <property type="molecule type" value="Genomic_DNA"/>
</dbReference>
<feature type="transmembrane region" description="Helical" evidence="8">
    <location>
        <begin position="73"/>
        <end position="93"/>
    </location>
</feature>
<feature type="transmembrane region" description="Helical" evidence="8">
    <location>
        <begin position="515"/>
        <end position="537"/>
    </location>
</feature>
<dbReference type="PANTHER" id="PTHR30003">
    <property type="entry name" value="L-LACTATE PERMEASE"/>
    <property type="match status" value="1"/>
</dbReference>
<dbReference type="InterPro" id="IPR003804">
    <property type="entry name" value="Lactate_perm"/>
</dbReference>
<dbReference type="Pfam" id="PF02652">
    <property type="entry name" value="Lactate_perm"/>
    <property type="match status" value="1"/>
</dbReference>
<feature type="transmembrane region" description="Helical" evidence="8">
    <location>
        <begin position="301"/>
        <end position="319"/>
    </location>
</feature>
<reference evidence="9 10" key="1">
    <citation type="submission" date="2023-06" db="EMBL/GenBank/DDBJ databases">
        <authorList>
            <person name="Oyuntsetseg B."/>
            <person name="Kim S.B."/>
        </authorList>
    </citation>
    <scope>NUCLEOTIDE SEQUENCE [LARGE SCALE GENOMIC DNA]</scope>
    <source>
        <strain evidence="9 10">4-36</strain>
    </source>
</reference>
<dbReference type="AlphaFoldDB" id="A0A9Y2JPM5"/>
<feature type="transmembrane region" description="Helical" evidence="8">
    <location>
        <begin position="361"/>
        <end position="381"/>
    </location>
</feature>
<keyword evidence="5 8" id="KW-0812">Transmembrane</keyword>
<evidence type="ECO:0000256" key="3">
    <source>
        <dbReference type="ARBA" id="ARBA00022448"/>
    </source>
</evidence>
<dbReference type="Proteomes" id="UP001239397">
    <property type="component" value="Chromosome"/>
</dbReference>
<comment type="subcellular location">
    <subcellularLocation>
        <location evidence="1 8">Cell membrane</location>
        <topology evidence="1 8">Multi-pass membrane protein</topology>
    </subcellularLocation>
</comment>
<evidence type="ECO:0000256" key="8">
    <source>
        <dbReference type="RuleBase" id="RU365092"/>
    </source>
</evidence>
<accession>A0A9Y2JPM5</accession>
<gene>
    <name evidence="9" type="ORF">QRX60_00145</name>
</gene>
<feature type="transmembrane region" description="Helical" evidence="8">
    <location>
        <begin position="40"/>
        <end position="61"/>
    </location>
</feature>